<feature type="domain" description="DUF4771" evidence="3">
    <location>
        <begin position="751"/>
        <end position="908"/>
    </location>
</feature>
<name>A0A0R1DX35_DROYA</name>
<feature type="region of interest" description="Disordered" evidence="1">
    <location>
        <begin position="131"/>
        <end position="165"/>
    </location>
</feature>
<evidence type="ECO:0000313" key="5">
    <source>
        <dbReference type="Proteomes" id="UP000002282"/>
    </source>
</evidence>
<dbReference type="EMBL" id="CM000158">
    <property type="protein sequence ID" value="KRK00451.1"/>
    <property type="molecule type" value="Genomic_DNA"/>
</dbReference>
<dbReference type="PANTHER" id="PTHR41967:SF6">
    <property type="entry name" value="FI19406P1-RELATED"/>
    <property type="match status" value="1"/>
</dbReference>
<accession>A0A0R1DX35</accession>
<feature type="compositionally biased region" description="Basic residues" evidence="1">
    <location>
        <begin position="471"/>
        <end position="486"/>
    </location>
</feature>
<keyword evidence="5" id="KW-1185">Reference proteome</keyword>
<evidence type="ECO:0000259" key="3">
    <source>
        <dbReference type="Pfam" id="PF15995"/>
    </source>
</evidence>
<dbReference type="OrthoDB" id="6613664at2759"/>
<dbReference type="Pfam" id="PF15995">
    <property type="entry name" value="DUF4771"/>
    <property type="match status" value="1"/>
</dbReference>
<feature type="compositionally biased region" description="Pro residues" evidence="1">
    <location>
        <begin position="491"/>
        <end position="505"/>
    </location>
</feature>
<evidence type="ECO:0000313" key="4">
    <source>
        <dbReference type="EMBL" id="KRK00451.1"/>
    </source>
</evidence>
<dbReference type="KEGG" id="dya:Dyak_GE14274"/>
<dbReference type="InterPro" id="IPR031936">
    <property type="entry name" value="DUF4771"/>
</dbReference>
<feature type="region of interest" description="Disordered" evidence="1">
    <location>
        <begin position="461"/>
        <end position="505"/>
    </location>
</feature>
<evidence type="ECO:0000256" key="1">
    <source>
        <dbReference type="SAM" id="MobiDB-lite"/>
    </source>
</evidence>
<dbReference type="InterPro" id="IPR031935">
    <property type="entry name" value="DUF4770"/>
</dbReference>
<protein>
    <submittedName>
        <fullName evidence="4">Uncharacterized protein, isoform B</fullName>
    </submittedName>
</protein>
<dbReference type="Pfam" id="PF15994">
    <property type="entry name" value="DUF4770"/>
    <property type="match status" value="1"/>
</dbReference>
<feature type="compositionally biased region" description="Basic and acidic residues" evidence="1">
    <location>
        <begin position="408"/>
        <end position="418"/>
    </location>
</feature>
<organism evidence="4 5">
    <name type="scientific">Drosophila yakuba</name>
    <name type="common">Fruit fly</name>
    <dbReference type="NCBI Taxonomy" id="7245"/>
    <lineage>
        <taxon>Eukaryota</taxon>
        <taxon>Metazoa</taxon>
        <taxon>Ecdysozoa</taxon>
        <taxon>Arthropoda</taxon>
        <taxon>Hexapoda</taxon>
        <taxon>Insecta</taxon>
        <taxon>Pterygota</taxon>
        <taxon>Neoptera</taxon>
        <taxon>Endopterygota</taxon>
        <taxon>Diptera</taxon>
        <taxon>Brachycera</taxon>
        <taxon>Muscomorpha</taxon>
        <taxon>Ephydroidea</taxon>
        <taxon>Drosophilidae</taxon>
        <taxon>Drosophila</taxon>
        <taxon>Sophophora</taxon>
    </lineage>
</organism>
<reference evidence="4 5" key="1">
    <citation type="journal article" date="2007" name="Nature">
        <title>Evolution of genes and genomes on the Drosophila phylogeny.</title>
        <authorList>
            <consortium name="Drosophila 12 Genomes Consortium"/>
            <person name="Clark A.G."/>
            <person name="Eisen M.B."/>
            <person name="Smith D.R."/>
            <person name="Bergman C.M."/>
            <person name="Oliver B."/>
            <person name="Markow T.A."/>
            <person name="Kaufman T.C."/>
            <person name="Kellis M."/>
            <person name="Gelbart W."/>
            <person name="Iyer V.N."/>
            <person name="Pollard D.A."/>
            <person name="Sackton T.B."/>
            <person name="Larracuente A.M."/>
            <person name="Singh N.D."/>
            <person name="Abad J.P."/>
            <person name="Abt D.N."/>
            <person name="Adryan B."/>
            <person name="Aguade M."/>
            <person name="Akashi H."/>
            <person name="Anderson W.W."/>
            <person name="Aquadro C.F."/>
            <person name="Ardell D.H."/>
            <person name="Arguello R."/>
            <person name="Artieri C.G."/>
            <person name="Barbash D.A."/>
            <person name="Barker D."/>
            <person name="Barsanti P."/>
            <person name="Batterham P."/>
            <person name="Batzoglou S."/>
            <person name="Begun D."/>
            <person name="Bhutkar A."/>
            <person name="Blanco E."/>
            <person name="Bosak S.A."/>
            <person name="Bradley R.K."/>
            <person name="Brand A.D."/>
            <person name="Brent M.R."/>
            <person name="Brooks A.N."/>
            <person name="Brown R.H."/>
            <person name="Butlin R.K."/>
            <person name="Caggese C."/>
            <person name="Calvi B.R."/>
            <person name="Bernardo de Carvalho A."/>
            <person name="Caspi A."/>
            <person name="Castrezana S."/>
            <person name="Celniker S.E."/>
            <person name="Chang J.L."/>
            <person name="Chapple C."/>
            <person name="Chatterji S."/>
            <person name="Chinwalla A."/>
            <person name="Civetta A."/>
            <person name="Clifton S.W."/>
            <person name="Comeron J.M."/>
            <person name="Costello J.C."/>
            <person name="Coyne J.A."/>
            <person name="Daub J."/>
            <person name="David R.G."/>
            <person name="Delcher A.L."/>
            <person name="Delehaunty K."/>
            <person name="Do C.B."/>
            <person name="Ebling H."/>
            <person name="Edwards K."/>
            <person name="Eickbush T."/>
            <person name="Evans J.D."/>
            <person name="Filipski A."/>
            <person name="Findeiss S."/>
            <person name="Freyhult E."/>
            <person name="Fulton L."/>
            <person name="Fulton R."/>
            <person name="Garcia A.C."/>
            <person name="Gardiner A."/>
            <person name="Garfield D.A."/>
            <person name="Garvin B.E."/>
            <person name="Gibson G."/>
            <person name="Gilbert D."/>
            <person name="Gnerre S."/>
            <person name="Godfrey J."/>
            <person name="Good R."/>
            <person name="Gotea V."/>
            <person name="Gravely B."/>
            <person name="Greenberg A.J."/>
            <person name="Griffiths-Jones S."/>
            <person name="Gross S."/>
            <person name="Guigo R."/>
            <person name="Gustafson E.A."/>
            <person name="Haerty W."/>
            <person name="Hahn M.W."/>
            <person name="Halligan D.L."/>
            <person name="Halpern A.L."/>
            <person name="Halter G.M."/>
            <person name="Han M.V."/>
            <person name="Heger A."/>
            <person name="Hillier L."/>
            <person name="Hinrichs A.S."/>
            <person name="Holmes I."/>
            <person name="Hoskins R.A."/>
            <person name="Hubisz M.J."/>
            <person name="Hultmark D."/>
            <person name="Huntley M.A."/>
            <person name="Jaffe D.B."/>
            <person name="Jagadeeshan S."/>
            <person name="Jeck W.R."/>
            <person name="Johnson J."/>
            <person name="Jones C.D."/>
            <person name="Jordan W.C."/>
            <person name="Karpen G.H."/>
            <person name="Kataoka E."/>
            <person name="Keightley P.D."/>
            <person name="Kheradpour P."/>
            <person name="Kirkness E.F."/>
            <person name="Koerich L.B."/>
            <person name="Kristiansen K."/>
            <person name="Kudrna D."/>
            <person name="Kulathinal R.J."/>
            <person name="Kumar S."/>
            <person name="Kwok R."/>
            <person name="Lander E."/>
            <person name="Langley C.H."/>
            <person name="Lapoint R."/>
            <person name="Lazzaro B.P."/>
            <person name="Lee S.J."/>
            <person name="Levesque L."/>
            <person name="Li R."/>
            <person name="Lin C.F."/>
            <person name="Lin M.F."/>
            <person name="Lindblad-Toh K."/>
            <person name="Llopart A."/>
            <person name="Long M."/>
            <person name="Low L."/>
            <person name="Lozovsky E."/>
            <person name="Lu J."/>
            <person name="Luo M."/>
            <person name="Machado C.A."/>
            <person name="Makalowski W."/>
            <person name="Marzo M."/>
            <person name="Matsuda M."/>
            <person name="Matzkin L."/>
            <person name="McAllister B."/>
            <person name="McBride C.S."/>
            <person name="McKernan B."/>
            <person name="McKernan K."/>
            <person name="Mendez-Lago M."/>
            <person name="Minx P."/>
            <person name="Mollenhauer M.U."/>
            <person name="Montooth K."/>
            <person name="Mount S.M."/>
            <person name="Mu X."/>
            <person name="Myers E."/>
            <person name="Negre B."/>
            <person name="Newfeld S."/>
            <person name="Nielsen R."/>
            <person name="Noor M.A."/>
            <person name="O'Grady P."/>
            <person name="Pachter L."/>
            <person name="Papaceit M."/>
            <person name="Parisi M.J."/>
            <person name="Parisi M."/>
            <person name="Parts L."/>
            <person name="Pedersen J.S."/>
            <person name="Pesole G."/>
            <person name="Phillippy A.M."/>
            <person name="Ponting C.P."/>
            <person name="Pop M."/>
            <person name="Porcelli D."/>
            <person name="Powell J.R."/>
            <person name="Prohaska S."/>
            <person name="Pruitt K."/>
            <person name="Puig M."/>
            <person name="Quesneville H."/>
            <person name="Ram K.R."/>
            <person name="Rand D."/>
            <person name="Rasmussen M.D."/>
            <person name="Reed L.K."/>
            <person name="Reenan R."/>
            <person name="Reily A."/>
            <person name="Remington K.A."/>
            <person name="Rieger T.T."/>
            <person name="Ritchie M.G."/>
            <person name="Robin C."/>
            <person name="Rogers Y.H."/>
            <person name="Rohde C."/>
            <person name="Rozas J."/>
            <person name="Rubenfield M.J."/>
            <person name="Ruiz A."/>
            <person name="Russo S."/>
            <person name="Salzberg S.L."/>
            <person name="Sanchez-Gracia A."/>
            <person name="Saranga D.J."/>
            <person name="Sato H."/>
            <person name="Schaeffer S.W."/>
            <person name="Schatz M.C."/>
            <person name="Schlenke T."/>
            <person name="Schwartz R."/>
            <person name="Segarra C."/>
            <person name="Singh R.S."/>
            <person name="Sirot L."/>
            <person name="Sirota M."/>
            <person name="Sisneros N.B."/>
            <person name="Smith C.D."/>
            <person name="Smith T.F."/>
            <person name="Spieth J."/>
            <person name="Stage D.E."/>
            <person name="Stark A."/>
            <person name="Stephan W."/>
            <person name="Strausberg R.L."/>
            <person name="Strempel S."/>
            <person name="Sturgill D."/>
            <person name="Sutton G."/>
            <person name="Sutton G.G."/>
            <person name="Tao W."/>
            <person name="Teichmann S."/>
            <person name="Tobari Y.N."/>
            <person name="Tomimura Y."/>
            <person name="Tsolas J.M."/>
            <person name="Valente V.L."/>
            <person name="Venter E."/>
            <person name="Venter J.C."/>
            <person name="Vicario S."/>
            <person name="Vieira F.G."/>
            <person name="Vilella A.J."/>
            <person name="Villasante A."/>
            <person name="Walenz B."/>
            <person name="Wang J."/>
            <person name="Wasserman M."/>
            <person name="Watts T."/>
            <person name="Wilson D."/>
            <person name="Wilson R.K."/>
            <person name="Wing R.A."/>
            <person name="Wolfner M.F."/>
            <person name="Wong A."/>
            <person name="Wong G.K."/>
            <person name="Wu C.I."/>
            <person name="Wu G."/>
            <person name="Yamamoto D."/>
            <person name="Yang H.P."/>
            <person name="Yang S.P."/>
            <person name="Yorke J.A."/>
            <person name="Yoshida K."/>
            <person name="Zdobnov E."/>
            <person name="Zhang P."/>
            <person name="Zhang Y."/>
            <person name="Zimin A.V."/>
            <person name="Baldwin J."/>
            <person name="Abdouelleil A."/>
            <person name="Abdulkadir J."/>
            <person name="Abebe A."/>
            <person name="Abera B."/>
            <person name="Abreu J."/>
            <person name="Acer S.C."/>
            <person name="Aftuck L."/>
            <person name="Alexander A."/>
            <person name="An P."/>
            <person name="Anderson E."/>
            <person name="Anderson S."/>
            <person name="Arachi H."/>
            <person name="Azer M."/>
            <person name="Bachantsang P."/>
            <person name="Barry A."/>
            <person name="Bayul T."/>
            <person name="Berlin A."/>
            <person name="Bessette D."/>
            <person name="Bloom T."/>
            <person name="Blye J."/>
            <person name="Boguslavskiy L."/>
            <person name="Bonnet C."/>
            <person name="Boukhgalter B."/>
            <person name="Bourzgui I."/>
            <person name="Brown A."/>
            <person name="Cahill P."/>
            <person name="Channer S."/>
            <person name="Cheshatsang Y."/>
            <person name="Chuda L."/>
            <person name="Citroen M."/>
            <person name="Collymore A."/>
            <person name="Cooke P."/>
            <person name="Costello M."/>
            <person name="D'Aco K."/>
            <person name="Daza R."/>
            <person name="De Haan G."/>
            <person name="DeGray S."/>
            <person name="DeMaso C."/>
            <person name="Dhargay N."/>
            <person name="Dooley K."/>
            <person name="Dooley E."/>
            <person name="Doricent M."/>
            <person name="Dorje P."/>
            <person name="Dorjee K."/>
            <person name="Dupes A."/>
            <person name="Elong R."/>
            <person name="Falk J."/>
            <person name="Farina A."/>
            <person name="Faro S."/>
            <person name="Ferguson D."/>
            <person name="Fisher S."/>
            <person name="Foley C.D."/>
            <person name="Franke A."/>
            <person name="Friedrich D."/>
            <person name="Gadbois L."/>
            <person name="Gearin G."/>
            <person name="Gearin C.R."/>
            <person name="Giannoukos G."/>
            <person name="Goode T."/>
            <person name="Graham J."/>
            <person name="Grandbois E."/>
            <person name="Grewal S."/>
            <person name="Gyaltsen K."/>
            <person name="Hafez N."/>
            <person name="Hagos B."/>
            <person name="Hall J."/>
            <person name="Henson C."/>
            <person name="Hollinger A."/>
            <person name="Honan T."/>
            <person name="Huard M.D."/>
            <person name="Hughes L."/>
            <person name="Hurhula B."/>
            <person name="Husby M.E."/>
            <person name="Kamat A."/>
            <person name="Kanga B."/>
            <person name="Kashin S."/>
            <person name="Khazanovich D."/>
            <person name="Kisner P."/>
            <person name="Lance K."/>
            <person name="Lara M."/>
            <person name="Lee W."/>
            <person name="Lennon N."/>
            <person name="Letendre F."/>
            <person name="LeVine R."/>
            <person name="Lipovsky A."/>
            <person name="Liu X."/>
            <person name="Liu J."/>
            <person name="Liu S."/>
            <person name="Lokyitsang T."/>
            <person name="Lokyitsang Y."/>
            <person name="Lubonja R."/>
            <person name="Lui A."/>
            <person name="MacDonald P."/>
            <person name="Magnisalis V."/>
            <person name="Maru K."/>
            <person name="Matthews C."/>
            <person name="McCusker W."/>
            <person name="McDonough S."/>
            <person name="Mehta T."/>
            <person name="Meldrim J."/>
            <person name="Meneus L."/>
            <person name="Mihai O."/>
            <person name="Mihalev A."/>
            <person name="Mihova T."/>
            <person name="Mittelman R."/>
            <person name="Mlenga V."/>
            <person name="Montmayeur A."/>
            <person name="Mulrain L."/>
            <person name="Navidi A."/>
            <person name="Naylor J."/>
            <person name="Negash T."/>
            <person name="Nguyen T."/>
            <person name="Nguyen N."/>
            <person name="Nicol R."/>
            <person name="Norbu C."/>
            <person name="Norbu N."/>
            <person name="Novod N."/>
            <person name="O'Neill B."/>
            <person name="Osman S."/>
            <person name="Markiewicz E."/>
            <person name="Oyono O.L."/>
            <person name="Patti C."/>
            <person name="Phunkhang P."/>
            <person name="Pierre F."/>
            <person name="Priest M."/>
            <person name="Raghuraman S."/>
            <person name="Rege F."/>
            <person name="Reyes R."/>
            <person name="Rise C."/>
            <person name="Rogov P."/>
            <person name="Ross K."/>
            <person name="Ryan E."/>
            <person name="Settipalli S."/>
            <person name="Shea T."/>
            <person name="Sherpa N."/>
            <person name="Shi L."/>
            <person name="Shih D."/>
            <person name="Sparrow T."/>
            <person name="Spaulding J."/>
            <person name="Stalker J."/>
            <person name="Stange-Thomann N."/>
            <person name="Stavropoulos S."/>
            <person name="Stone C."/>
            <person name="Strader C."/>
            <person name="Tesfaye S."/>
            <person name="Thomson T."/>
            <person name="Thoulutsang Y."/>
            <person name="Thoulutsang D."/>
            <person name="Topham K."/>
            <person name="Topping I."/>
            <person name="Tsamla T."/>
            <person name="Vassiliev H."/>
            <person name="Vo A."/>
            <person name="Wangchuk T."/>
            <person name="Wangdi T."/>
            <person name="Weiand M."/>
            <person name="Wilkinson J."/>
            <person name="Wilson A."/>
            <person name="Yadav S."/>
            <person name="Young G."/>
            <person name="Yu Q."/>
            <person name="Zembek L."/>
            <person name="Zhong D."/>
            <person name="Zimmer A."/>
            <person name="Zwirko Z."/>
            <person name="Jaffe D.B."/>
            <person name="Alvarez P."/>
            <person name="Brockman W."/>
            <person name="Butler J."/>
            <person name="Chin C."/>
            <person name="Gnerre S."/>
            <person name="Grabherr M."/>
            <person name="Kleber M."/>
            <person name="Mauceli E."/>
            <person name="MacCallum I."/>
        </authorList>
    </citation>
    <scope>NUCLEOTIDE SEQUENCE [LARGE SCALE GENOMIC DNA]</scope>
    <source>
        <strain evidence="5">Tai18E2 / Tucson 14021-0261.01</strain>
    </source>
</reference>
<gene>
    <name evidence="4" type="primary">Dyak\GE14274</name>
    <name evidence="4" type="synonym">dyak_GLEANR_14409</name>
    <name evidence="4" type="synonym">GE14274</name>
    <name evidence="4" type="ORF">Dyak_GE14274</name>
</gene>
<reference evidence="4 5" key="2">
    <citation type="journal article" date="2007" name="PLoS Biol.">
        <title>Principles of genome evolution in the Drosophila melanogaster species group.</title>
        <authorList>
            <person name="Ranz J.M."/>
            <person name="Maurin D."/>
            <person name="Chan Y.S."/>
            <person name="von Grotthuss M."/>
            <person name="Hillier L.W."/>
            <person name="Roote J."/>
            <person name="Ashburner M."/>
            <person name="Bergman C.M."/>
        </authorList>
    </citation>
    <scope>NUCLEOTIDE SEQUENCE [LARGE SCALE GENOMIC DNA]</scope>
    <source>
        <strain evidence="5">Tai18E2 / Tucson 14021-0261.01</strain>
    </source>
</reference>
<proteinExistence type="predicted"/>
<dbReference type="Proteomes" id="UP000002282">
    <property type="component" value="Chromosome 2R"/>
</dbReference>
<dbReference type="AlphaFoldDB" id="A0A0R1DX35"/>
<feature type="compositionally biased region" description="Polar residues" evidence="1">
    <location>
        <begin position="137"/>
        <end position="149"/>
    </location>
</feature>
<feature type="domain" description="DUF4770" evidence="2">
    <location>
        <begin position="54"/>
        <end position="219"/>
    </location>
</feature>
<feature type="region of interest" description="Disordered" evidence="1">
    <location>
        <begin position="400"/>
        <end position="420"/>
    </location>
</feature>
<sequence>MNFQKKLDDFTRNLDLAKWYMGISAQQEDTMFTMSESLRDDFEQGTGEKMFKMLIALGLQPVISKKKISRMVQLSRNNILAFLYFVMEGYYKTKQKDGVYSINEQLLMNAIAKIDMLPTIRALDTVLPRPPVKIPDPQTQSLASLTTTERPPKKPSKKSPYFLKQPRPVPRISRLTAKIPDFVVSFSFWPIDGPPDYGKDDEEPWYAAYRLNPGQRLIKKTLSETLERYFKLAVVEGKQEEQEETPKSREPEANMCLVHKEQVLQAQLLRDELAVKARDRCLELLDVNEPYAKLRKAKIVAQLEHDIDVIMARHRNAMHCDQSKVLTIENFDCVLCQKMLVSQPWPEPMDQVGRALVGEDCALVHTALDTYRGKRLEGGAEQPLQRNNKDRTVVQTAPIDTGCKKGKKSDGVKQKNKDGSVAQTTAIYTCRGKRLEAGEDNHNLTLLKKNRDRTLDQTAAIGKRLEGGGGKPKKKDKKGKKEKKAKVVQPEPEPPKPVKVTPYKPPPLKLFSPPFRMHNVDFKENSPVCKQVIGPVECEVPPAPKKTAVSFLLAKGKLERKAHKCDMRMPPNHKQVKTKFFRGPRSNKPYKFKYHRVFQSGQPKPFDLSHIVTKSFVKALDKSDEDEVDDPFYLKDLLTEMVIEDEAPPDTKSEGPPDDELEKQPIQDTHPQLEIFSDLELSTAPHSRETLDRSSNHSCRSHMNYKAEIVDAVVRCAKAVWQKRTLIKRAEMERMGRLTPRKAMTHRDTQTFDPNDDAQMDQLLKDGMRVLRKEPRYVLACLPDAHKLPVLREWIKRRYGKTYSQKELEDNLTESNRIFELVTILQSTPTNPDLMGIDRMPRSKENFNYYKQIKNTATLAKQAYHDQLNASYLGNMSSAWYAMGNYLVPGGPPRRTFFAYIASNPQEIMRNKTWNGDFRNYRSMRDKRKETERLLGKKD</sequence>
<evidence type="ECO:0000259" key="2">
    <source>
        <dbReference type="Pfam" id="PF15994"/>
    </source>
</evidence>
<dbReference type="PANTHER" id="PTHR41967">
    <property type="entry name" value="FI19406P1-RELATED"/>
    <property type="match status" value="1"/>
</dbReference>
<feature type="region of interest" description="Disordered" evidence="1">
    <location>
        <begin position="644"/>
        <end position="664"/>
    </location>
</feature>